<dbReference type="AlphaFoldDB" id="A0A7J9KLL5"/>
<evidence type="ECO:0000313" key="2">
    <source>
        <dbReference type="Proteomes" id="UP000593576"/>
    </source>
</evidence>
<evidence type="ECO:0000313" key="1">
    <source>
        <dbReference type="EMBL" id="MBA0847342.1"/>
    </source>
</evidence>
<protein>
    <submittedName>
        <fullName evidence="1">Uncharacterized protein</fullName>
    </submittedName>
</protein>
<accession>A0A7J9KLL5</accession>
<dbReference type="Proteomes" id="UP000593576">
    <property type="component" value="Unassembled WGS sequence"/>
</dbReference>
<dbReference type="OrthoDB" id="993059at2759"/>
<reference evidence="1 2" key="1">
    <citation type="journal article" date="2019" name="Genome Biol. Evol.">
        <title>Insights into the evolution of the New World diploid cottons (Gossypium, subgenus Houzingenia) based on genome sequencing.</title>
        <authorList>
            <person name="Grover C.E."/>
            <person name="Arick M.A. 2nd"/>
            <person name="Thrash A."/>
            <person name="Conover J.L."/>
            <person name="Sanders W.S."/>
            <person name="Peterson D.G."/>
            <person name="Frelichowski J.E."/>
            <person name="Scheffler J.A."/>
            <person name="Scheffler B.E."/>
            <person name="Wendel J.F."/>
        </authorList>
    </citation>
    <scope>NUCLEOTIDE SEQUENCE [LARGE SCALE GENOMIC DNA]</scope>
    <source>
        <strain evidence="1">1</strain>
        <tissue evidence="1">Leaf</tissue>
    </source>
</reference>
<proteinExistence type="predicted"/>
<organism evidence="1 2">
    <name type="scientific">Gossypium schwendimanii</name>
    <name type="common">Cotton</name>
    <dbReference type="NCBI Taxonomy" id="34291"/>
    <lineage>
        <taxon>Eukaryota</taxon>
        <taxon>Viridiplantae</taxon>
        <taxon>Streptophyta</taxon>
        <taxon>Embryophyta</taxon>
        <taxon>Tracheophyta</taxon>
        <taxon>Spermatophyta</taxon>
        <taxon>Magnoliopsida</taxon>
        <taxon>eudicotyledons</taxon>
        <taxon>Gunneridae</taxon>
        <taxon>Pentapetalae</taxon>
        <taxon>rosids</taxon>
        <taxon>malvids</taxon>
        <taxon>Malvales</taxon>
        <taxon>Malvaceae</taxon>
        <taxon>Malvoideae</taxon>
        <taxon>Gossypium</taxon>
    </lineage>
</organism>
<gene>
    <name evidence="1" type="ORF">Goshw_016547</name>
</gene>
<keyword evidence="2" id="KW-1185">Reference proteome</keyword>
<sequence>MLNWWLMGIFRVEDEINYDLCPVGKFLGEKVVKFNAMERTLLALWHPLKGATVKPMGKSENPEEINFSFVDFRVQVHDLPLILASKGLAKSLGNTMGMFLDYDALGIRQQGQDFLEVTFISVAETLQALGAIRTEAEATTQRGGMRHHYNTMRISYQESIGRHDDVTYFSSNATAFLQPIKILSSNRTLIAPEKF</sequence>
<name>A0A7J9KLL5_GOSSC</name>
<comment type="caution">
    <text evidence="1">The sequence shown here is derived from an EMBL/GenBank/DDBJ whole genome shotgun (WGS) entry which is preliminary data.</text>
</comment>
<dbReference type="EMBL" id="JABFAF010000001">
    <property type="protein sequence ID" value="MBA0847342.1"/>
    <property type="molecule type" value="Genomic_DNA"/>
</dbReference>